<accession>A0A540R580</accession>
<comment type="caution">
    <text evidence="3">The sequence shown here is derived from an EMBL/GenBank/DDBJ whole genome shotgun (WGS) entry which is preliminary data.</text>
</comment>
<dbReference type="GO" id="GO:0005829">
    <property type="term" value="C:cytosol"/>
    <property type="evidence" value="ECO:0007669"/>
    <property type="project" value="TreeGrafter"/>
</dbReference>
<dbReference type="CDD" id="cd00158">
    <property type="entry name" value="RHOD"/>
    <property type="match status" value="1"/>
</dbReference>
<feature type="domain" description="Rhodanese" evidence="2">
    <location>
        <begin position="251"/>
        <end position="333"/>
    </location>
</feature>
<protein>
    <submittedName>
        <fullName evidence="3">Molybdopterin biosynthesis protein MoeB</fullName>
    </submittedName>
</protein>
<dbReference type="GO" id="GO:0008641">
    <property type="term" value="F:ubiquitin-like modifier activating enzyme activity"/>
    <property type="evidence" value="ECO:0007669"/>
    <property type="project" value="InterPro"/>
</dbReference>
<dbReference type="InterPro" id="IPR000594">
    <property type="entry name" value="ThiF_NAD_FAD-bd"/>
</dbReference>
<dbReference type="InterPro" id="IPR029752">
    <property type="entry name" value="D-isomer_DH_CS1"/>
</dbReference>
<dbReference type="InterPro" id="IPR036873">
    <property type="entry name" value="Rhodanese-like_dom_sf"/>
</dbReference>
<dbReference type="CDD" id="cd00757">
    <property type="entry name" value="ThiF_MoeB_HesA_family"/>
    <property type="match status" value="1"/>
</dbReference>
<evidence type="ECO:0000259" key="2">
    <source>
        <dbReference type="PROSITE" id="PS50206"/>
    </source>
</evidence>
<dbReference type="SMART" id="SM00450">
    <property type="entry name" value="RHOD"/>
    <property type="match status" value="1"/>
</dbReference>
<dbReference type="PROSITE" id="PS00065">
    <property type="entry name" value="D_2_HYDROXYACID_DH_1"/>
    <property type="match status" value="1"/>
</dbReference>
<dbReference type="STRING" id="1686286.GCA_900092335_00638"/>
<dbReference type="RefSeq" id="WP_066485925.1">
    <property type="nucleotide sequence ID" value="NZ_JADPQA010000016.1"/>
</dbReference>
<dbReference type="Gene3D" id="3.40.50.720">
    <property type="entry name" value="NAD(P)-binding Rossmann-like Domain"/>
    <property type="match status" value="1"/>
</dbReference>
<dbReference type="AlphaFoldDB" id="A0A540R580"/>
<evidence type="ECO:0000313" key="4">
    <source>
        <dbReference type="Proteomes" id="UP000318080"/>
    </source>
</evidence>
<organism evidence="3 4">
    <name type="scientific">Corynebacterium phoceense</name>
    <dbReference type="NCBI Taxonomy" id="1686286"/>
    <lineage>
        <taxon>Bacteria</taxon>
        <taxon>Bacillati</taxon>
        <taxon>Actinomycetota</taxon>
        <taxon>Actinomycetes</taxon>
        <taxon>Mycobacteriales</taxon>
        <taxon>Corynebacteriaceae</taxon>
        <taxon>Corynebacterium</taxon>
    </lineage>
</organism>
<dbReference type="PROSITE" id="PS50206">
    <property type="entry name" value="RHODANESE_3"/>
    <property type="match status" value="1"/>
</dbReference>
<dbReference type="GO" id="GO:0016779">
    <property type="term" value="F:nucleotidyltransferase activity"/>
    <property type="evidence" value="ECO:0007669"/>
    <property type="project" value="TreeGrafter"/>
</dbReference>
<dbReference type="Gene3D" id="3.40.250.10">
    <property type="entry name" value="Rhodanese-like domain"/>
    <property type="match status" value="1"/>
</dbReference>
<sequence>MSVRYARQEALWGEEGQAKLARATVAVIGAGGLGSPALLYLVGAGVGRVLLFDDDEVSLSNLQRQVIHATPDVGRPKTSSAAEKIAALNPAVTVETFGRLESATALEQLRGADVILDGTDNFEARYLSSWAAHELGIPHIWASILGFDAQLSVFWSGHGPVYEDVFPEAPAPGSVPSCSQAGVLGPVVGIVGSAMALEALKIITGVGEPLVGKLGYFDALSGTWEYIPLVTSGTVPTQPDDAPEVRAVPLGTRLIDVRTAEEREHSVIPGAEHFLLDRIVDGENPDLDPDEYAVIHCASGIRSAQAVALLRERGFTNVVSLRGGINAWLEQNS</sequence>
<dbReference type="Proteomes" id="UP000318080">
    <property type="component" value="Unassembled WGS sequence"/>
</dbReference>
<keyword evidence="4" id="KW-1185">Reference proteome</keyword>
<reference evidence="3 4" key="1">
    <citation type="submission" date="2019-06" db="EMBL/GenBank/DDBJ databases">
        <title>Draft genome of C. phoceense Strain 272.</title>
        <authorList>
            <person name="Pacheco L.G.C."/>
            <person name="Barberis C.M."/>
            <person name="Almuzara M.N."/>
            <person name="Traglia G.M."/>
            <person name="Santos C.S."/>
            <person name="Rocha D.J.P.G."/>
            <person name="Aguiar E.R.G.R."/>
            <person name="Vay C.A."/>
        </authorList>
    </citation>
    <scope>NUCLEOTIDE SEQUENCE [LARGE SCALE GENOMIC DNA]</scope>
    <source>
        <strain evidence="3 4">272</strain>
    </source>
</reference>
<dbReference type="FunFam" id="3.40.50.720:FF:000080">
    <property type="entry name" value="Thiazole biosynthesis adenylyltransferase ThiF"/>
    <property type="match status" value="1"/>
</dbReference>
<evidence type="ECO:0000313" key="3">
    <source>
        <dbReference type="EMBL" id="TQE42878.1"/>
    </source>
</evidence>
<dbReference type="InterPro" id="IPR035985">
    <property type="entry name" value="Ubiquitin-activating_enz"/>
</dbReference>
<dbReference type="PANTHER" id="PTHR10953">
    <property type="entry name" value="UBIQUITIN-ACTIVATING ENZYME E1"/>
    <property type="match status" value="1"/>
</dbReference>
<gene>
    <name evidence="3" type="ORF">EJK80_10200</name>
</gene>
<comment type="similarity">
    <text evidence="1">Belongs to the HesA/MoeB/ThiF family.</text>
</comment>
<proteinExistence type="inferred from homology"/>
<dbReference type="InterPro" id="IPR001763">
    <property type="entry name" value="Rhodanese-like_dom"/>
</dbReference>
<dbReference type="SUPFAM" id="SSF69572">
    <property type="entry name" value="Activating enzymes of the ubiquitin-like proteins"/>
    <property type="match status" value="1"/>
</dbReference>
<dbReference type="EMBL" id="VHIR01000016">
    <property type="protein sequence ID" value="TQE42878.1"/>
    <property type="molecule type" value="Genomic_DNA"/>
</dbReference>
<dbReference type="PANTHER" id="PTHR10953:SF102">
    <property type="entry name" value="ADENYLYLTRANSFERASE AND SULFURTRANSFERASE MOCS3"/>
    <property type="match status" value="1"/>
</dbReference>
<dbReference type="Pfam" id="PF00581">
    <property type="entry name" value="Rhodanese"/>
    <property type="match status" value="1"/>
</dbReference>
<dbReference type="Pfam" id="PF00899">
    <property type="entry name" value="ThiF"/>
    <property type="match status" value="1"/>
</dbReference>
<dbReference type="GO" id="GO:0008146">
    <property type="term" value="F:sulfotransferase activity"/>
    <property type="evidence" value="ECO:0007669"/>
    <property type="project" value="TreeGrafter"/>
</dbReference>
<evidence type="ECO:0000256" key="1">
    <source>
        <dbReference type="ARBA" id="ARBA00009919"/>
    </source>
</evidence>
<dbReference type="InterPro" id="IPR045886">
    <property type="entry name" value="ThiF/MoeB/HesA"/>
</dbReference>
<dbReference type="GO" id="GO:0004792">
    <property type="term" value="F:thiosulfate-cyanide sulfurtransferase activity"/>
    <property type="evidence" value="ECO:0007669"/>
    <property type="project" value="TreeGrafter"/>
</dbReference>
<name>A0A540R580_9CORY</name>
<dbReference type="GeneID" id="79851963"/>